<evidence type="ECO:0000313" key="4">
    <source>
        <dbReference type="RefSeq" id="XP_018010650.1"/>
    </source>
</evidence>
<dbReference type="KEGG" id="hazt:108668033"/>
<proteinExistence type="predicted"/>
<keyword evidence="1" id="KW-0175">Coiled coil</keyword>
<feature type="compositionally biased region" description="Low complexity" evidence="2">
    <location>
        <begin position="416"/>
        <end position="425"/>
    </location>
</feature>
<reference evidence="4" key="1">
    <citation type="submission" date="2025-08" db="UniProtKB">
        <authorList>
            <consortium name="RefSeq"/>
        </authorList>
    </citation>
    <scope>IDENTIFICATION</scope>
    <source>
        <tissue evidence="4">Whole organism</tissue>
    </source>
</reference>
<feature type="compositionally biased region" description="Polar residues" evidence="2">
    <location>
        <begin position="778"/>
        <end position="787"/>
    </location>
</feature>
<evidence type="ECO:0000313" key="3">
    <source>
        <dbReference type="Proteomes" id="UP000694843"/>
    </source>
</evidence>
<feature type="region of interest" description="Disordered" evidence="2">
    <location>
        <begin position="775"/>
        <end position="809"/>
    </location>
</feature>
<organism evidence="3 4">
    <name type="scientific">Hyalella azteca</name>
    <name type="common">Amphipod</name>
    <dbReference type="NCBI Taxonomy" id="294128"/>
    <lineage>
        <taxon>Eukaryota</taxon>
        <taxon>Metazoa</taxon>
        <taxon>Ecdysozoa</taxon>
        <taxon>Arthropoda</taxon>
        <taxon>Crustacea</taxon>
        <taxon>Multicrustacea</taxon>
        <taxon>Malacostraca</taxon>
        <taxon>Eumalacostraca</taxon>
        <taxon>Peracarida</taxon>
        <taxon>Amphipoda</taxon>
        <taxon>Senticaudata</taxon>
        <taxon>Talitrida</taxon>
        <taxon>Talitroidea</taxon>
        <taxon>Hyalellidae</taxon>
        <taxon>Hyalella</taxon>
    </lineage>
</organism>
<feature type="region of interest" description="Disordered" evidence="2">
    <location>
        <begin position="722"/>
        <end position="744"/>
    </location>
</feature>
<feature type="region of interest" description="Disordered" evidence="2">
    <location>
        <begin position="122"/>
        <end position="145"/>
    </location>
</feature>
<evidence type="ECO:0000256" key="1">
    <source>
        <dbReference type="SAM" id="Coils"/>
    </source>
</evidence>
<dbReference type="Proteomes" id="UP000694843">
    <property type="component" value="Unplaced"/>
</dbReference>
<name>A0A8B7NAP5_HYAAZ</name>
<evidence type="ECO:0000256" key="2">
    <source>
        <dbReference type="SAM" id="MobiDB-lite"/>
    </source>
</evidence>
<accession>A0A8B7NAP5</accession>
<protein>
    <submittedName>
        <fullName evidence="4">Uncharacterized protein LOC108668033</fullName>
    </submittedName>
</protein>
<dbReference type="AlphaFoldDB" id="A0A8B7NAP5"/>
<feature type="region of interest" description="Disordered" evidence="2">
    <location>
        <begin position="276"/>
        <end position="296"/>
    </location>
</feature>
<dbReference type="OrthoDB" id="6375455at2759"/>
<keyword evidence="3" id="KW-1185">Reference proteome</keyword>
<feature type="region of interest" description="Disordered" evidence="2">
    <location>
        <begin position="416"/>
        <end position="463"/>
    </location>
</feature>
<feature type="coiled-coil region" evidence="1">
    <location>
        <begin position="639"/>
        <end position="673"/>
    </location>
</feature>
<feature type="region of interest" description="Disordered" evidence="2">
    <location>
        <begin position="496"/>
        <end position="517"/>
    </location>
</feature>
<dbReference type="GeneID" id="108668033"/>
<feature type="compositionally biased region" description="Polar residues" evidence="2">
    <location>
        <begin position="283"/>
        <end position="292"/>
    </location>
</feature>
<dbReference type="RefSeq" id="XP_018010650.1">
    <property type="nucleotide sequence ID" value="XM_018155161.2"/>
</dbReference>
<sequence length="859" mass="96180">MMLREEEEGGSLSLTEMLLKELESEVLKSHNFCDDELSRDAHTPPMVMSWQAALLKPSSKDPPEGQSFMEMLDGEVRNEASGINSLSESSMDYIIQRSQRTNISDEKPAVERMPPSMPPYPLPNAAMPPHPVPNTAPPPHPVPNTALPPPSMMNLPPPQSYGIPPPNLPFPAMGPISVPPPSSVPPTGCPMVPMMCPPPAPCPPPFMNGMYPAGPVNFNQYGQTPFYGYGNTNYSNTNVSFSSVAEIPDTTLATQLKLKKKKKTKKEPKDSSDAIIFADAATKSPSPDSTKAPTAAIQESVASIVPPTPDSPKVAPKTPVESIVANMKHVKEHKLVIKMDKRTLKEKTPVKMPDKKRAAVTEYASESDDGGYDVEAYRKRQLHRSITSVRLDENEGLPELYSKLKKLNEELAMLQKNEASNSSESESSDSSKKERNSWSKKKKKYDLKNKENHNNGKTLDNSTCRASPLVISEENSTAQRTKLDVRIKMLINDEKTTPSRTSSILTKPDTPIRTAPAEELHDPKGRTVSFEKLPPPSAAIVAARYSQPLDRAPSPFLSKEIYHYWHKESVKFRKFLKKSPKFIHIDAFGRYKFRKNRFAPVTKNTLRSAEALNIYSMLDRKLVKNTASLEKKASEDHEKAAVSAEIEEDLKRLEAITRELQMLEEEERKAQEGSINEYDDAQLLETADQHDKMNKLDHNDSLLEVSDDYKKLEEIRRQLRELEEEEAREQSQLLTSRDDKTAPKETDAILDDKFDSDCATFDVESLQKTLSAELMKTDSPNPGTNCVQERKSEPENVTQKAKNNRGVKRAPDEHLISLVMSSVMEELKKDLKTSIANNLMQNQHKKLDAFASKKQKTEA</sequence>
<gene>
    <name evidence="4" type="primary">LOC108668033</name>
</gene>
<feature type="region of interest" description="Disordered" evidence="2">
    <location>
        <begin position="840"/>
        <end position="859"/>
    </location>
</feature>